<feature type="region of interest" description="Disordered" evidence="1">
    <location>
        <begin position="1"/>
        <end position="26"/>
    </location>
</feature>
<keyword evidence="3" id="KW-1185">Reference proteome</keyword>
<sequence>MWFTKPLSALPGPGPRAPATAKDPADRPTARLILETLVAPIGGSAGDVDARMTAGAAMTGTPTPVTCSCRLDRGRNPPIRTGNGGAKAVPGSRPRHRLSPEAAGVSSDGDSRASADGERPPG</sequence>
<organism evidence="2 3">
    <name type="scientific">Streptosporangium fragile</name>
    <dbReference type="NCBI Taxonomy" id="46186"/>
    <lineage>
        <taxon>Bacteria</taxon>
        <taxon>Bacillati</taxon>
        <taxon>Actinomycetota</taxon>
        <taxon>Actinomycetes</taxon>
        <taxon>Streptosporangiales</taxon>
        <taxon>Streptosporangiaceae</taxon>
        <taxon>Streptosporangium</taxon>
    </lineage>
</organism>
<proteinExistence type="predicted"/>
<feature type="compositionally biased region" description="Low complexity" evidence="1">
    <location>
        <begin position="55"/>
        <end position="64"/>
    </location>
</feature>
<evidence type="ECO:0000313" key="2">
    <source>
        <dbReference type="EMBL" id="GAA2857196.1"/>
    </source>
</evidence>
<name>A0ABN3VT90_9ACTN</name>
<feature type="region of interest" description="Disordered" evidence="1">
    <location>
        <begin position="55"/>
        <end position="122"/>
    </location>
</feature>
<reference evidence="2 3" key="1">
    <citation type="journal article" date="2019" name="Int. J. Syst. Evol. Microbiol.">
        <title>The Global Catalogue of Microorganisms (GCM) 10K type strain sequencing project: providing services to taxonomists for standard genome sequencing and annotation.</title>
        <authorList>
            <consortium name="The Broad Institute Genomics Platform"/>
            <consortium name="The Broad Institute Genome Sequencing Center for Infectious Disease"/>
            <person name="Wu L."/>
            <person name="Ma J."/>
        </authorList>
    </citation>
    <scope>NUCLEOTIDE SEQUENCE [LARGE SCALE GENOMIC DNA]</scope>
    <source>
        <strain evidence="2 3">JCM 6242</strain>
    </source>
</reference>
<evidence type="ECO:0000256" key="1">
    <source>
        <dbReference type="SAM" id="MobiDB-lite"/>
    </source>
</evidence>
<feature type="compositionally biased region" description="Basic and acidic residues" evidence="1">
    <location>
        <begin position="109"/>
        <end position="122"/>
    </location>
</feature>
<evidence type="ECO:0000313" key="3">
    <source>
        <dbReference type="Proteomes" id="UP001500831"/>
    </source>
</evidence>
<dbReference type="EMBL" id="BAAAVI010000008">
    <property type="protein sequence ID" value="GAA2857196.1"/>
    <property type="molecule type" value="Genomic_DNA"/>
</dbReference>
<dbReference type="Proteomes" id="UP001500831">
    <property type="component" value="Unassembled WGS sequence"/>
</dbReference>
<comment type="caution">
    <text evidence="2">The sequence shown here is derived from an EMBL/GenBank/DDBJ whole genome shotgun (WGS) entry which is preliminary data.</text>
</comment>
<accession>A0ABN3VT90</accession>
<protein>
    <submittedName>
        <fullName evidence="2">Uncharacterized protein</fullName>
    </submittedName>
</protein>
<gene>
    <name evidence="2" type="ORF">GCM10010517_15540</name>
</gene>